<dbReference type="InterPro" id="IPR043993">
    <property type="entry name" value="T4SS_pilin"/>
</dbReference>
<evidence type="ECO:0000313" key="3">
    <source>
        <dbReference type="Proteomes" id="UP000231414"/>
    </source>
</evidence>
<gene>
    <name evidence="2" type="ORF">COT52_01825</name>
</gene>
<accession>A0A2H0X7A9</accession>
<evidence type="ECO:0000313" key="2">
    <source>
        <dbReference type="EMBL" id="PIS20804.1"/>
    </source>
</evidence>
<keyword evidence="1" id="KW-1133">Transmembrane helix</keyword>
<dbReference type="Proteomes" id="UP000231414">
    <property type="component" value="Unassembled WGS sequence"/>
</dbReference>
<keyword evidence="1" id="KW-0812">Transmembrane</keyword>
<comment type="caution">
    <text evidence="2">The sequence shown here is derived from an EMBL/GenBank/DDBJ whole genome shotgun (WGS) entry which is preliminary data.</text>
</comment>
<proteinExistence type="predicted"/>
<organism evidence="2 3">
    <name type="scientific">candidate division WWE3 bacterium CG08_land_8_20_14_0_20_43_13</name>
    <dbReference type="NCBI Taxonomy" id="1975087"/>
    <lineage>
        <taxon>Bacteria</taxon>
        <taxon>Katanobacteria</taxon>
    </lineage>
</organism>
<feature type="transmembrane region" description="Helical" evidence="1">
    <location>
        <begin position="29"/>
        <end position="51"/>
    </location>
</feature>
<feature type="transmembrane region" description="Helical" evidence="1">
    <location>
        <begin position="72"/>
        <end position="94"/>
    </location>
</feature>
<dbReference type="AlphaFoldDB" id="A0A2H0X7A9"/>
<dbReference type="EMBL" id="PEYW01000028">
    <property type="protein sequence ID" value="PIS20804.1"/>
    <property type="molecule type" value="Genomic_DNA"/>
</dbReference>
<sequence length="108" mass="11421">MIKLIKITSALVSFPVNNPANKVVKLNSILGLAGTVVFWIGVGLSLVAIMQSGIKLMQSKGDPREIQSAQQALTWSVAGMVVVLAAGGIVTLFAKLLGIENFKLLPDF</sequence>
<keyword evidence="1" id="KW-0472">Membrane</keyword>
<reference evidence="3" key="1">
    <citation type="submission" date="2017-09" db="EMBL/GenBank/DDBJ databases">
        <title>Depth-based differentiation of microbial function through sediment-hosted aquifers and enrichment of novel symbionts in the deep terrestrial subsurface.</title>
        <authorList>
            <person name="Probst A.J."/>
            <person name="Ladd B."/>
            <person name="Jarett J.K."/>
            <person name="Geller-Mcgrath D.E."/>
            <person name="Sieber C.M.K."/>
            <person name="Emerson J.B."/>
            <person name="Anantharaman K."/>
            <person name="Thomas B.C."/>
            <person name="Malmstrom R."/>
            <person name="Stieglmeier M."/>
            <person name="Klingl A."/>
            <person name="Woyke T."/>
            <person name="Ryan C.M."/>
            <person name="Banfield J.F."/>
        </authorList>
    </citation>
    <scope>NUCLEOTIDE SEQUENCE [LARGE SCALE GENOMIC DNA]</scope>
</reference>
<evidence type="ECO:0000256" key="1">
    <source>
        <dbReference type="SAM" id="Phobius"/>
    </source>
</evidence>
<protein>
    <submittedName>
        <fullName evidence="2">Uncharacterized protein</fullName>
    </submittedName>
</protein>
<name>A0A2H0X7A9_UNCKA</name>
<dbReference type="Pfam" id="PF18895">
    <property type="entry name" value="T4SS_pilin"/>
    <property type="match status" value="1"/>
</dbReference>